<dbReference type="GO" id="GO:0008270">
    <property type="term" value="F:zinc ion binding"/>
    <property type="evidence" value="ECO:0007669"/>
    <property type="project" value="UniProtKB-KW"/>
</dbReference>
<gene>
    <name evidence="8" type="ORF">Fcan01_24041</name>
</gene>
<keyword evidence="9" id="KW-1185">Reference proteome</keyword>
<keyword evidence="5" id="KW-0539">Nucleus</keyword>
<feature type="compositionally biased region" description="Polar residues" evidence="6">
    <location>
        <begin position="306"/>
        <end position="315"/>
    </location>
</feature>
<proteinExistence type="predicted"/>
<evidence type="ECO:0000256" key="4">
    <source>
        <dbReference type="ARBA" id="ARBA00022833"/>
    </source>
</evidence>
<feature type="domain" description="HAT C-terminal dimerisation" evidence="7">
    <location>
        <begin position="641"/>
        <end position="700"/>
    </location>
</feature>
<protein>
    <submittedName>
        <fullName evidence="8">Putative AC transposase</fullName>
    </submittedName>
</protein>
<dbReference type="InterPro" id="IPR052035">
    <property type="entry name" value="ZnF_BED_domain_contain"/>
</dbReference>
<dbReference type="Proteomes" id="UP000198287">
    <property type="component" value="Unassembled WGS sequence"/>
</dbReference>
<dbReference type="GO" id="GO:0046983">
    <property type="term" value="F:protein dimerization activity"/>
    <property type="evidence" value="ECO:0007669"/>
    <property type="project" value="InterPro"/>
</dbReference>
<feature type="region of interest" description="Disordered" evidence="6">
    <location>
        <begin position="1"/>
        <end position="42"/>
    </location>
</feature>
<feature type="region of interest" description="Disordered" evidence="6">
    <location>
        <begin position="733"/>
        <end position="755"/>
    </location>
</feature>
<keyword evidence="2" id="KW-0479">Metal-binding</keyword>
<evidence type="ECO:0000313" key="8">
    <source>
        <dbReference type="EMBL" id="OXA41111.1"/>
    </source>
</evidence>
<dbReference type="PANTHER" id="PTHR46481">
    <property type="entry name" value="ZINC FINGER BED DOMAIN-CONTAINING PROTEIN 4"/>
    <property type="match status" value="1"/>
</dbReference>
<dbReference type="GO" id="GO:0005634">
    <property type="term" value="C:nucleus"/>
    <property type="evidence" value="ECO:0007669"/>
    <property type="project" value="UniProtKB-SubCell"/>
</dbReference>
<feature type="compositionally biased region" description="Polar residues" evidence="6">
    <location>
        <begin position="18"/>
        <end position="30"/>
    </location>
</feature>
<comment type="subcellular location">
    <subcellularLocation>
        <location evidence="1">Nucleus</location>
    </subcellularLocation>
</comment>
<feature type="compositionally biased region" description="Low complexity" evidence="6">
    <location>
        <begin position="1"/>
        <end position="17"/>
    </location>
</feature>
<name>A0A226D916_FOLCA</name>
<comment type="caution">
    <text evidence="8">The sequence shown here is derived from an EMBL/GenBank/DDBJ whole genome shotgun (WGS) entry which is preliminary data.</text>
</comment>
<accession>A0A226D916</accession>
<dbReference type="InterPro" id="IPR012337">
    <property type="entry name" value="RNaseH-like_sf"/>
</dbReference>
<reference evidence="8 9" key="1">
    <citation type="submission" date="2015-12" db="EMBL/GenBank/DDBJ databases">
        <title>The genome of Folsomia candida.</title>
        <authorList>
            <person name="Faddeeva A."/>
            <person name="Derks M.F."/>
            <person name="Anvar Y."/>
            <person name="Smit S."/>
            <person name="Van Straalen N."/>
            <person name="Roelofs D."/>
        </authorList>
    </citation>
    <scope>NUCLEOTIDE SEQUENCE [LARGE SCALE GENOMIC DNA]</scope>
    <source>
        <strain evidence="8 9">VU population</strain>
        <tissue evidence="8">Whole body</tissue>
    </source>
</reference>
<dbReference type="SUPFAM" id="SSF53098">
    <property type="entry name" value="Ribonuclease H-like"/>
    <property type="match status" value="1"/>
</dbReference>
<dbReference type="EMBL" id="LNIX01000030">
    <property type="protein sequence ID" value="OXA41111.1"/>
    <property type="molecule type" value="Genomic_DNA"/>
</dbReference>
<feature type="compositionally biased region" description="Basic and acidic residues" evidence="6">
    <location>
        <begin position="280"/>
        <end position="290"/>
    </location>
</feature>
<dbReference type="Pfam" id="PF05699">
    <property type="entry name" value="Dimer_Tnp_hAT"/>
    <property type="match status" value="1"/>
</dbReference>
<dbReference type="AlphaFoldDB" id="A0A226D916"/>
<keyword evidence="3" id="KW-0863">Zinc-finger</keyword>
<evidence type="ECO:0000256" key="6">
    <source>
        <dbReference type="SAM" id="MobiDB-lite"/>
    </source>
</evidence>
<dbReference type="OrthoDB" id="3062869at2759"/>
<evidence type="ECO:0000256" key="2">
    <source>
        <dbReference type="ARBA" id="ARBA00022723"/>
    </source>
</evidence>
<dbReference type="PANTHER" id="PTHR46481:SF10">
    <property type="entry name" value="ZINC FINGER BED DOMAIN-CONTAINING PROTEIN 39"/>
    <property type="match status" value="1"/>
</dbReference>
<evidence type="ECO:0000256" key="1">
    <source>
        <dbReference type="ARBA" id="ARBA00004123"/>
    </source>
</evidence>
<evidence type="ECO:0000259" key="7">
    <source>
        <dbReference type="Pfam" id="PF05699"/>
    </source>
</evidence>
<organism evidence="8 9">
    <name type="scientific">Folsomia candida</name>
    <name type="common">Springtail</name>
    <dbReference type="NCBI Taxonomy" id="158441"/>
    <lineage>
        <taxon>Eukaryota</taxon>
        <taxon>Metazoa</taxon>
        <taxon>Ecdysozoa</taxon>
        <taxon>Arthropoda</taxon>
        <taxon>Hexapoda</taxon>
        <taxon>Collembola</taxon>
        <taxon>Entomobryomorpha</taxon>
        <taxon>Isotomoidea</taxon>
        <taxon>Isotomidae</taxon>
        <taxon>Proisotominae</taxon>
        <taxon>Folsomia</taxon>
    </lineage>
</organism>
<evidence type="ECO:0000256" key="3">
    <source>
        <dbReference type="ARBA" id="ARBA00022771"/>
    </source>
</evidence>
<sequence length="755" mass="85360">METQETSSESNSSQSDSGKGTPTHRASNPQLKLPTKTPPRKSNFEMSAYSKYFEQSNSYSNLVKHLRRKHEILVTAVIGYFAYSGLRVLRPPAGHAYSGLRVLRPPAGHVYSGLRVLRPPEIVAYSGLRRPEYVLQARSTPIYVLNMLAVDGLALNFVNGSGFRMLMNDVDSKLITLSQLEKRFCHFSCDIWSTNRRQSVLGILAHFITPDWALHNLLINFKILKERHTGEYIRQVFLACLQELKISPSLVGTVVTDNASNMVKCFNMSDFRDDEDEHDDISIQEEKIVDREEDEGVIDEDDDENSVPNRGSDYSSDSDEEILGQGDDKSDVDNSEEDEMLHPQLSDHMGCISQTLQLAINDALKTDADAKSFIQAVQSVMVFFKKSIRWSDELKIETNVDVVLPAATRWNATLDMIKRYKDILIILESFFVAVRGILDRVNLEFRPSKPTSLKKKKSPPASPTMQDHTKAKELYEILRPMGDATDKLQSETTTLWETSEVPPGRIEGTTMFLMPNPGLAIRPEFRLQNIKAVHFNILREELLKNLKRRMDPILNQTEIIVATMLDPRLKANLFNLPWEVGKSSDAEHGMTQGLVLDVPSMEKARESFLADCVSSNLVSQGKSMFDVLKESREIVRPDKNEVDIFLDEPLSPEEQCPLKFWKDNSYRFPKLSRLAKKFLSIPASSAGIERISCSTSGAISQGRRARTSVRNMTNLLLYRQYQAPILKSSLETMKRKGDSKNNAAKKSKTINLLTN</sequence>
<feature type="region of interest" description="Disordered" evidence="6">
    <location>
        <begin position="275"/>
        <end position="339"/>
    </location>
</feature>
<keyword evidence="4" id="KW-0862">Zinc</keyword>
<evidence type="ECO:0000313" key="9">
    <source>
        <dbReference type="Proteomes" id="UP000198287"/>
    </source>
</evidence>
<evidence type="ECO:0000256" key="5">
    <source>
        <dbReference type="ARBA" id="ARBA00023242"/>
    </source>
</evidence>
<feature type="compositionally biased region" description="Acidic residues" evidence="6">
    <location>
        <begin position="291"/>
        <end position="305"/>
    </location>
</feature>
<dbReference type="InterPro" id="IPR008906">
    <property type="entry name" value="HATC_C_dom"/>
</dbReference>